<evidence type="ECO:0000313" key="1">
    <source>
        <dbReference type="EMBL" id="ARU48033.1"/>
    </source>
</evidence>
<evidence type="ECO:0000313" key="2">
    <source>
        <dbReference type="Proteomes" id="UP000196005"/>
    </source>
</evidence>
<accession>A0A1Y0HLB6</accession>
<dbReference type="Proteomes" id="UP000196005">
    <property type="component" value="Chromosome"/>
</dbReference>
<reference evidence="2" key="1">
    <citation type="submission" date="2017-05" db="EMBL/GenBank/DDBJ databases">
        <title>Dechlorination kinetics govern the competition between two new strains of the genus Sulfurospirillum.</title>
        <authorList>
            <person name="Buttet G.F."/>
            <person name="Murray A.M."/>
            <person name="Goris T."/>
            <person name="Burion M."/>
            <person name="Lin B."/>
            <person name="Rolle M."/>
            <person name="Maillard J."/>
        </authorList>
    </citation>
    <scope>NUCLEOTIDE SEQUENCE [LARGE SCALE GENOMIC DNA]</scope>
    <source>
        <strain evidence="2">SL2-1</strain>
    </source>
</reference>
<protein>
    <submittedName>
        <fullName evidence="1">Uncharacterized protein</fullName>
    </submittedName>
</protein>
<dbReference type="OrthoDB" id="7069095at2"/>
<sequence length="123" mass="14083">MPDIDLFKKDGQENFAVTLPCNPNDFGAFISGLLGKPQTIEKAFRGTFEVSKDDIINTFYLIEQRIQQQNDAQLVQFTVKILYNDDTSVLLNSIADFEHYTEVRPLESIGVALSWTYLIKFKK</sequence>
<dbReference type="KEGG" id="suls:Sdiek1_0866"/>
<keyword evidence="2" id="KW-1185">Reference proteome</keyword>
<dbReference type="EMBL" id="CP021416">
    <property type="protein sequence ID" value="ARU48033.1"/>
    <property type="molecule type" value="Genomic_DNA"/>
</dbReference>
<dbReference type="RefSeq" id="WP_087438047.1">
    <property type="nucleotide sequence ID" value="NZ_CP021416.1"/>
</dbReference>
<proteinExistence type="predicted"/>
<organism evidence="1 2">
    <name type="scientific">Sulfurospirillum diekertiae</name>
    <dbReference type="NCBI Taxonomy" id="1854492"/>
    <lineage>
        <taxon>Bacteria</taxon>
        <taxon>Pseudomonadati</taxon>
        <taxon>Campylobacterota</taxon>
        <taxon>Epsilonproteobacteria</taxon>
        <taxon>Campylobacterales</taxon>
        <taxon>Sulfurospirillaceae</taxon>
        <taxon>Sulfurospirillum</taxon>
    </lineage>
</organism>
<gene>
    <name evidence="1" type="ORF">Sdiek1_0866</name>
</gene>
<name>A0A1Y0HLB6_9BACT</name>
<dbReference type="AlphaFoldDB" id="A0A1Y0HLB6"/>